<keyword evidence="1" id="KW-0812">Transmembrane</keyword>
<organism evidence="2 3">
    <name type="scientific">Cloacibacillus porcorum</name>
    <dbReference type="NCBI Taxonomy" id="1197717"/>
    <lineage>
        <taxon>Bacteria</taxon>
        <taxon>Thermotogati</taxon>
        <taxon>Synergistota</taxon>
        <taxon>Synergistia</taxon>
        <taxon>Synergistales</taxon>
        <taxon>Synergistaceae</taxon>
        <taxon>Cloacibacillus</taxon>
    </lineage>
</organism>
<evidence type="ECO:0000313" key="3">
    <source>
        <dbReference type="Proteomes" id="UP000093044"/>
    </source>
</evidence>
<keyword evidence="1" id="KW-0472">Membrane</keyword>
<dbReference type="GeneID" id="83058392"/>
<sequence>MNRLTELVISFFELVEAEGRELREQAQGVLRGAAMFFFGGVLLSAGVLTAVYALYLTLASRLGRPAAALIAALLLGAVGAALILKSRPSAKGGEAQNDDES</sequence>
<dbReference type="OrthoDB" id="6454at2"/>
<dbReference type="RefSeq" id="WP_066746118.1">
    <property type="nucleotide sequence ID" value="NZ_CAUFKJ010000005.1"/>
</dbReference>
<reference evidence="2" key="1">
    <citation type="submission" date="2016-08" db="EMBL/GenBank/DDBJ databases">
        <title>Complete genome of Cloacibacillus porcorum.</title>
        <authorList>
            <person name="Looft T."/>
            <person name="Bayles D.O."/>
            <person name="Alt D.P."/>
        </authorList>
    </citation>
    <scope>NUCLEOTIDE SEQUENCE [LARGE SCALE GENOMIC DNA]</scope>
    <source>
        <strain evidence="2">CL-84</strain>
    </source>
</reference>
<keyword evidence="1" id="KW-1133">Transmembrane helix</keyword>
<dbReference type="Proteomes" id="UP000093044">
    <property type="component" value="Chromosome"/>
</dbReference>
<dbReference type="InterPro" id="IPR009937">
    <property type="entry name" value="Phage_holin_3_6"/>
</dbReference>
<dbReference type="AlphaFoldDB" id="A0A1B2I6K2"/>
<feature type="transmembrane region" description="Helical" evidence="1">
    <location>
        <begin position="33"/>
        <end position="54"/>
    </location>
</feature>
<evidence type="ECO:0000313" key="2">
    <source>
        <dbReference type="EMBL" id="ANZ45567.1"/>
    </source>
</evidence>
<keyword evidence="3" id="KW-1185">Reference proteome</keyword>
<dbReference type="KEGG" id="cpor:BED41_11090"/>
<feature type="transmembrane region" description="Helical" evidence="1">
    <location>
        <begin position="66"/>
        <end position="84"/>
    </location>
</feature>
<evidence type="ECO:0000256" key="1">
    <source>
        <dbReference type="SAM" id="Phobius"/>
    </source>
</evidence>
<accession>A0A1B2I6K2</accession>
<dbReference type="Pfam" id="PF07332">
    <property type="entry name" value="Phage_holin_3_6"/>
    <property type="match status" value="1"/>
</dbReference>
<dbReference type="EMBL" id="CP016757">
    <property type="protein sequence ID" value="ANZ45567.1"/>
    <property type="molecule type" value="Genomic_DNA"/>
</dbReference>
<protein>
    <recommendedName>
        <fullName evidence="4">Phage holin family protein</fullName>
    </recommendedName>
</protein>
<gene>
    <name evidence="2" type="ORF">BED41_11090</name>
</gene>
<dbReference type="STRING" id="1197717.BED41_11090"/>
<evidence type="ECO:0008006" key="4">
    <source>
        <dbReference type="Google" id="ProtNLM"/>
    </source>
</evidence>
<proteinExistence type="predicted"/>
<name>A0A1B2I6K2_9BACT</name>